<dbReference type="AlphaFoldDB" id="A0A0R3NA91"/>
<evidence type="ECO:0000313" key="2">
    <source>
        <dbReference type="Proteomes" id="UP000051660"/>
    </source>
</evidence>
<reference evidence="1 2" key="1">
    <citation type="submission" date="2014-03" db="EMBL/GenBank/DDBJ databases">
        <title>Bradyrhizobium valentinum sp. nov., isolated from effective nodules of Lupinus mariae-josephae, a lupine endemic of basic-lime soils in Eastern Spain.</title>
        <authorList>
            <person name="Duran D."/>
            <person name="Rey L."/>
            <person name="Navarro A."/>
            <person name="Busquets A."/>
            <person name="Imperial J."/>
            <person name="Ruiz-Argueso T."/>
        </authorList>
    </citation>
    <scope>NUCLEOTIDE SEQUENCE [LARGE SCALE GENOMIC DNA]</scope>
    <source>
        <strain evidence="1 2">CCBAU 23086</strain>
    </source>
</reference>
<organism evidence="1 2">
    <name type="scientific">Bradyrhizobium lablabi</name>
    <dbReference type="NCBI Taxonomy" id="722472"/>
    <lineage>
        <taxon>Bacteria</taxon>
        <taxon>Pseudomonadati</taxon>
        <taxon>Pseudomonadota</taxon>
        <taxon>Alphaproteobacteria</taxon>
        <taxon>Hyphomicrobiales</taxon>
        <taxon>Nitrobacteraceae</taxon>
        <taxon>Bradyrhizobium</taxon>
    </lineage>
</organism>
<proteinExistence type="predicted"/>
<name>A0A0R3NA91_9BRAD</name>
<dbReference type="EMBL" id="LLYB01000044">
    <property type="protein sequence ID" value="KRR26704.1"/>
    <property type="molecule type" value="Genomic_DNA"/>
</dbReference>
<sequence length="81" mass="9138">MLKRCIVDIAQWTPFSELHVIFEVCGRADELIEQAFADFRIEEDGRPIPVECNFIPKPVHDPALEVADFVLHAVAALAPCY</sequence>
<comment type="caution">
    <text evidence="1">The sequence shown here is derived from an EMBL/GenBank/DDBJ whole genome shotgun (WGS) entry which is preliminary data.</text>
</comment>
<gene>
    <name evidence="1" type="ORF">CQ14_41235</name>
</gene>
<evidence type="ECO:0000313" key="1">
    <source>
        <dbReference type="EMBL" id="KRR26704.1"/>
    </source>
</evidence>
<accession>A0A0R3NA91</accession>
<protein>
    <submittedName>
        <fullName evidence="1">Uncharacterized protein</fullName>
    </submittedName>
</protein>
<dbReference type="Proteomes" id="UP000051660">
    <property type="component" value="Unassembled WGS sequence"/>
</dbReference>